<reference evidence="1" key="1">
    <citation type="submission" date="2021-01" db="EMBL/GenBank/DDBJ databases">
        <title>Modified the classification status of verrucomicrobia.</title>
        <authorList>
            <person name="Feng X."/>
        </authorList>
    </citation>
    <scope>NUCLEOTIDE SEQUENCE</scope>
    <source>
        <strain evidence="1">KCTC 22041</strain>
    </source>
</reference>
<evidence type="ECO:0000313" key="2">
    <source>
        <dbReference type="Proteomes" id="UP000603141"/>
    </source>
</evidence>
<organism evidence="1 2">
    <name type="scientific">Luteolibacter pohnpeiensis</name>
    <dbReference type="NCBI Taxonomy" id="454153"/>
    <lineage>
        <taxon>Bacteria</taxon>
        <taxon>Pseudomonadati</taxon>
        <taxon>Verrucomicrobiota</taxon>
        <taxon>Verrucomicrobiia</taxon>
        <taxon>Verrucomicrobiales</taxon>
        <taxon>Verrucomicrobiaceae</taxon>
        <taxon>Luteolibacter</taxon>
    </lineage>
</organism>
<dbReference type="RefSeq" id="WP_200272997.1">
    <property type="nucleotide sequence ID" value="NZ_JAENIJ010000035.1"/>
</dbReference>
<dbReference type="AlphaFoldDB" id="A0A934S965"/>
<gene>
    <name evidence="1" type="ORF">JIN85_16960</name>
</gene>
<dbReference type="Proteomes" id="UP000603141">
    <property type="component" value="Unassembled WGS sequence"/>
</dbReference>
<keyword evidence="2" id="KW-1185">Reference proteome</keyword>
<dbReference type="EMBL" id="JAENIJ010000035">
    <property type="protein sequence ID" value="MBK1884113.1"/>
    <property type="molecule type" value="Genomic_DNA"/>
</dbReference>
<sequence length="86" mass="9783">MSKVSIGRVRQKVREALMIAPGYGKTESMLLEAVNELVGGGVDLQMLRDGIEYNHGETFIRSKDDEETEQRLWFITKEGIARENIK</sequence>
<evidence type="ECO:0000313" key="1">
    <source>
        <dbReference type="EMBL" id="MBK1884113.1"/>
    </source>
</evidence>
<protein>
    <submittedName>
        <fullName evidence="1">Uncharacterized protein</fullName>
    </submittedName>
</protein>
<proteinExistence type="predicted"/>
<accession>A0A934S965</accession>
<comment type="caution">
    <text evidence="1">The sequence shown here is derived from an EMBL/GenBank/DDBJ whole genome shotgun (WGS) entry which is preliminary data.</text>
</comment>
<name>A0A934S965_9BACT</name>